<dbReference type="EMBL" id="CM046388">
    <property type="protein sequence ID" value="KAI8572593.1"/>
    <property type="molecule type" value="Genomic_DNA"/>
</dbReference>
<organism evidence="1 2">
    <name type="scientific">Rhododendron molle</name>
    <name type="common">Chinese azalea</name>
    <name type="synonym">Azalea mollis</name>
    <dbReference type="NCBI Taxonomy" id="49168"/>
    <lineage>
        <taxon>Eukaryota</taxon>
        <taxon>Viridiplantae</taxon>
        <taxon>Streptophyta</taxon>
        <taxon>Embryophyta</taxon>
        <taxon>Tracheophyta</taxon>
        <taxon>Spermatophyta</taxon>
        <taxon>Magnoliopsida</taxon>
        <taxon>eudicotyledons</taxon>
        <taxon>Gunneridae</taxon>
        <taxon>Pentapetalae</taxon>
        <taxon>asterids</taxon>
        <taxon>Ericales</taxon>
        <taxon>Ericaceae</taxon>
        <taxon>Ericoideae</taxon>
        <taxon>Rhodoreae</taxon>
        <taxon>Rhododendron</taxon>
    </lineage>
</organism>
<evidence type="ECO:0000313" key="2">
    <source>
        <dbReference type="Proteomes" id="UP001062846"/>
    </source>
</evidence>
<name>A0ACC0Q6H4_RHOML</name>
<comment type="caution">
    <text evidence="1">The sequence shown here is derived from an EMBL/GenBank/DDBJ whole genome shotgun (WGS) entry which is preliminary data.</text>
</comment>
<keyword evidence="2" id="KW-1185">Reference proteome</keyword>
<dbReference type="Proteomes" id="UP001062846">
    <property type="component" value="Chromosome 1"/>
</dbReference>
<reference evidence="1" key="1">
    <citation type="submission" date="2022-02" db="EMBL/GenBank/DDBJ databases">
        <title>Plant Genome Project.</title>
        <authorList>
            <person name="Zhang R.-G."/>
        </authorList>
    </citation>
    <scope>NUCLEOTIDE SEQUENCE</scope>
    <source>
        <strain evidence="1">AT1</strain>
    </source>
</reference>
<sequence length="84" mass="9323">MSLLLVPLASPARKQQEVFQQAGNRLESEERISSLVRSLEAEMESSGVLVNYSELKFQLSRLKDHHDLAGNQTLVPNACGKLQS</sequence>
<proteinExistence type="predicted"/>
<protein>
    <submittedName>
        <fullName evidence="1">Uncharacterized protein</fullName>
    </submittedName>
</protein>
<accession>A0ACC0Q6H4</accession>
<evidence type="ECO:0000313" key="1">
    <source>
        <dbReference type="EMBL" id="KAI8572593.1"/>
    </source>
</evidence>
<gene>
    <name evidence="1" type="ORF">RHMOL_Rhmol01G0211600</name>
</gene>